<evidence type="ECO:0000256" key="1">
    <source>
        <dbReference type="SAM" id="MobiDB-lite"/>
    </source>
</evidence>
<dbReference type="Pfam" id="PF18409">
    <property type="entry name" value="Plk4_PB2"/>
    <property type="match status" value="1"/>
</dbReference>
<dbReference type="PROSITE" id="PS50078">
    <property type="entry name" value="POLO_BOX"/>
    <property type="match status" value="1"/>
</dbReference>
<dbReference type="InterPro" id="IPR000959">
    <property type="entry name" value="POLO_box_dom"/>
</dbReference>
<accession>A0ABN9KQL8</accession>
<evidence type="ECO:0000313" key="5">
    <source>
        <dbReference type="Proteomes" id="UP001176940"/>
    </source>
</evidence>
<dbReference type="InterPro" id="IPR033696">
    <property type="entry name" value="POLO_box_Plk4_C"/>
</dbReference>
<reference evidence="4" key="1">
    <citation type="submission" date="2023-07" db="EMBL/GenBank/DDBJ databases">
        <authorList>
            <person name="Stuckert A."/>
        </authorList>
    </citation>
    <scope>NUCLEOTIDE SEQUENCE</scope>
</reference>
<dbReference type="EMBL" id="CAUEEQ010000419">
    <property type="protein sequence ID" value="CAJ0916774.1"/>
    <property type="molecule type" value="Genomic_DNA"/>
</dbReference>
<dbReference type="InterPro" id="IPR033698">
    <property type="entry name" value="POLO_box_Plk4_2"/>
</dbReference>
<dbReference type="Gene3D" id="2.40.50.930">
    <property type="match status" value="1"/>
</dbReference>
<proteinExistence type="predicted"/>
<evidence type="ECO:0000313" key="4">
    <source>
        <dbReference type="EMBL" id="CAJ0916774.1"/>
    </source>
</evidence>
<keyword evidence="5" id="KW-1185">Reference proteome</keyword>
<feature type="domain" description="POLO box" evidence="2">
    <location>
        <begin position="249"/>
        <end position="327"/>
    </location>
</feature>
<dbReference type="InterPro" id="IPR047108">
    <property type="entry name" value="Plk4-like_POLO_box_2_sf"/>
</dbReference>
<feature type="domain" description="Cryptic POLO box 2 (CPB2)" evidence="3">
    <location>
        <begin position="35"/>
        <end position="150"/>
    </location>
</feature>
<evidence type="ECO:0000259" key="2">
    <source>
        <dbReference type="PROSITE" id="PS50078"/>
    </source>
</evidence>
<gene>
    <name evidence="4" type="ORF">RIMI_LOCUS366572</name>
</gene>
<sequence length="332" mass="35415">MQAASSGGNDGMGEGPAMTSRSCDCDVITGPAREGPAMTSRSCDRDVITTWDRKLPTDLQGALGSEGAKIHKTVHLTRVIEKSGKSYTLKDGSRANSLSDEIKCYVDHANESHRVCLSLESAINIEEKKGDNISLFPITFGSEHCWGEGMNAGFSTKSRGQRLTVALSPAWRPISTDSPKPPAQTVSSGESVCGHKDQSPSNRAFVSPASPPQMSNINPSILSYEGSVFSAQSAPSSKTSKSHTPDPGQVLKSVFVKNVGWASQLNTGAVWVQFNDGSQLVVQPGVSSIIYTAPNGQVTRHGENDKLPEYIKNKLQCLSSILMLFANSSSHS</sequence>
<dbReference type="SUPFAM" id="SSF82615">
    <property type="entry name" value="Polo-box domain"/>
    <property type="match status" value="1"/>
</dbReference>
<evidence type="ECO:0000259" key="3">
    <source>
        <dbReference type="PROSITE" id="PS51985"/>
    </source>
</evidence>
<feature type="region of interest" description="Disordered" evidence="1">
    <location>
        <begin position="169"/>
        <end position="217"/>
    </location>
</feature>
<dbReference type="CDD" id="cd13116">
    <property type="entry name" value="POLO_box_Plk4_3"/>
    <property type="match status" value="1"/>
</dbReference>
<name>A0ABN9KQL8_9NEOB</name>
<comment type="caution">
    <text evidence="4">The sequence shown here is derived from an EMBL/GenBank/DDBJ whole genome shotgun (WGS) entry which is preliminary data.</text>
</comment>
<organism evidence="4 5">
    <name type="scientific">Ranitomeya imitator</name>
    <name type="common">mimic poison frog</name>
    <dbReference type="NCBI Taxonomy" id="111125"/>
    <lineage>
        <taxon>Eukaryota</taxon>
        <taxon>Metazoa</taxon>
        <taxon>Chordata</taxon>
        <taxon>Craniata</taxon>
        <taxon>Vertebrata</taxon>
        <taxon>Euteleostomi</taxon>
        <taxon>Amphibia</taxon>
        <taxon>Batrachia</taxon>
        <taxon>Anura</taxon>
        <taxon>Neobatrachia</taxon>
        <taxon>Hyloidea</taxon>
        <taxon>Dendrobatidae</taxon>
        <taxon>Dendrobatinae</taxon>
        <taxon>Ranitomeya</taxon>
    </lineage>
</organism>
<dbReference type="Proteomes" id="UP001176940">
    <property type="component" value="Unassembled WGS sequence"/>
</dbReference>
<dbReference type="PROSITE" id="PS51985">
    <property type="entry name" value="CPB2"/>
    <property type="match status" value="1"/>
</dbReference>
<dbReference type="Gene3D" id="3.30.1120.130">
    <property type="match status" value="1"/>
</dbReference>
<protein>
    <submittedName>
        <fullName evidence="4">Uncharacterized protein</fullName>
    </submittedName>
</protein>